<name>A1CS95_ASPCL</name>
<keyword evidence="5" id="KW-0469">Meiosis</keyword>
<dbReference type="InterPro" id="IPR027417">
    <property type="entry name" value="P-loop_NTPase"/>
</dbReference>
<evidence type="ECO:0000313" key="8">
    <source>
        <dbReference type="EMBL" id="EAW08516.1"/>
    </source>
</evidence>
<evidence type="ECO:0000256" key="5">
    <source>
        <dbReference type="ARBA" id="ARBA00023254"/>
    </source>
</evidence>
<dbReference type="SUPFAM" id="SSF48334">
    <property type="entry name" value="DNA repair protein MutS, domain III"/>
    <property type="match status" value="1"/>
</dbReference>
<dbReference type="SMART" id="SM00534">
    <property type="entry name" value="MUTSac"/>
    <property type="match status" value="1"/>
</dbReference>
<keyword evidence="3" id="KW-0067">ATP-binding</keyword>
<dbReference type="Pfam" id="PF05190">
    <property type="entry name" value="MutS_IV"/>
    <property type="match status" value="1"/>
</dbReference>
<dbReference type="OMA" id="KMTMLYK"/>
<dbReference type="Pfam" id="PF05188">
    <property type="entry name" value="MutS_II"/>
    <property type="match status" value="1"/>
</dbReference>
<organism evidence="8 9">
    <name type="scientific">Aspergillus clavatus (strain ATCC 1007 / CBS 513.65 / DSM 816 / NCTC 3887 / NRRL 1 / QM 1276 / 107)</name>
    <dbReference type="NCBI Taxonomy" id="344612"/>
    <lineage>
        <taxon>Eukaryota</taxon>
        <taxon>Fungi</taxon>
        <taxon>Dikarya</taxon>
        <taxon>Ascomycota</taxon>
        <taxon>Pezizomycotina</taxon>
        <taxon>Eurotiomycetes</taxon>
        <taxon>Eurotiomycetidae</taxon>
        <taxon>Eurotiales</taxon>
        <taxon>Aspergillaceae</taxon>
        <taxon>Aspergillus</taxon>
        <taxon>Aspergillus subgen. Fumigati</taxon>
    </lineage>
</organism>
<accession>A1CS95</accession>
<dbReference type="GO" id="GO:0030983">
    <property type="term" value="F:mismatched DNA binding"/>
    <property type="evidence" value="ECO:0007669"/>
    <property type="project" value="InterPro"/>
</dbReference>
<evidence type="ECO:0000256" key="4">
    <source>
        <dbReference type="ARBA" id="ARBA00023125"/>
    </source>
</evidence>
<dbReference type="Gene3D" id="3.30.420.110">
    <property type="entry name" value="MutS, connector domain"/>
    <property type="match status" value="1"/>
</dbReference>
<dbReference type="AlphaFoldDB" id="A1CS95"/>
<feature type="compositionally biased region" description="Low complexity" evidence="6">
    <location>
        <begin position="859"/>
        <end position="876"/>
    </location>
</feature>
<dbReference type="GO" id="GO:0140664">
    <property type="term" value="F:ATP-dependent DNA damage sensor activity"/>
    <property type="evidence" value="ECO:0007669"/>
    <property type="project" value="InterPro"/>
</dbReference>
<dbReference type="KEGG" id="act:ACLA_032510"/>
<dbReference type="SUPFAM" id="SSF53150">
    <property type="entry name" value="DNA repair protein MutS, domain II"/>
    <property type="match status" value="1"/>
</dbReference>
<dbReference type="Pfam" id="PF00488">
    <property type="entry name" value="MutS_V"/>
    <property type="match status" value="1"/>
</dbReference>
<dbReference type="Proteomes" id="UP000006701">
    <property type="component" value="Unassembled WGS sequence"/>
</dbReference>
<dbReference type="InterPro" id="IPR007860">
    <property type="entry name" value="DNA_mmatch_repair_MutS_con_dom"/>
</dbReference>
<dbReference type="GO" id="GO:0005524">
    <property type="term" value="F:ATP binding"/>
    <property type="evidence" value="ECO:0007669"/>
    <property type="project" value="UniProtKB-KW"/>
</dbReference>
<dbReference type="HOGENOM" id="CLU_002472_7_3_1"/>
<evidence type="ECO:0000256" key="1">
    <source>
        <dbReference type="ARBA" id="ARBA00006271"/>
    </source>
</evidence>
<dbReference type="PANTHER" id="PTHR11361:SF21">
    <property type="entry name" value="MUTS PROTEIN HOMOLOG 4"/>
    <property type="match status" value="1"/>
</dbReference>
<dbReference type="Gene3D" id="1.10.1420.10">
    <property type="match status" value="2"/>
</dbReference>
<dbReference type="FunFam" id="3.40.50.300:FF:002054">
    <property type="entry name" value="DNA mismatch repair protein MSH4"/>
    <property type="match status" value="1"/>
</dbReference>
<dbReference type="InterPro" id="IPR045076">
    <property type="entry name" value="MutS"/>
</dbReference>
<dbReference type="GeneID" id="4701084"/>
<dbReference type="GO" id="GO:0005634">
    <property type="term" value="C:nucleus"/>
    <property type="evidence" value="ECO:0007669"/>
    <property type="project" value="TreeGrafter"/>
</dbReference>
<comment type="similarity">
    <text evidence="1">Belongs to the DNA mismatch repair MutS family.</text>
</comment>
<dbReference type="InterPro" id="IPR007861">
    <property type="entry name" value="DNA_mismatch_repair_MutS_clamp"/>
</dbReference>
<dbReference type="GO" id="GO:0007131">
    <property type="term" value="P:reciprocal meiotic recombination"/>
    <property type="evidence" value="ECO:0007669"/>
    <property type="project" value="TreeGrafter"/>
</dbReference>
<protein>
    <submittedName>
        <fullName evidence="8">DNA mismatch repair protein Msh4, putative</fullName>
    </submittedName>
</protein>
<feature type="domain" description="DNA mismatch repair proteins mutS family" evidence="7">
    <location>
        <begin position="641"/>
        <end position="657"/>
    </location>
</feature>
<reference evidence="8 9" key="1">
    <citation type="journal article" date="2008" name="PLoS Genet.">
        <title>Genomic islands in the pathogenic filamentous fungus Aspergillus fumigatus.</title>
        <authorList>
            <person name="Fedorova N.D."/>
            <person name="Khaldi N."/>
            <person name="Joardar V.S."/>
            <person name="Maiti R."/>
            <person name="Amedeo P."/>
            <person name="Anderson M.J."/>
            <person name="Crabtree J."/>
            <person name="Silva J.C."/>
            <person name="Badger J.H."/>
            <person name="Albarraq A."/>
            <person name="Angiuoli S."/>
            <person name="Bussey H."/>
            <person name="Bowyer P."/>
            <person name="Cotty P.J."/>
            <person name="Dyer P.S."/>
            <person name="Egan A."/>
            <person name="Galens K."/>
            <person name="Fraser-Liggett C.M."/>
            <person name="Haas B.J."/>
            <person name="Inman J.M."/>
            <person name="Kent R."/>
            <person name="Lemieux S."/>
            <person name="Malavazi I."/>
            <person name="Orvis J."/>
            <person name="Roemer T."/>
            <person name="Ronning C.M."/>
            <person name="Sundaram J.P."/>
            <person name="Sutton G."/>
            <person name="Turner G."/>
            <person name="Venter J.C."/>
            <person name="White O.R."/>
            <person name="Whitty B.R."/>
            <person name="Youngman P."/>
            <person name="Wolfe K.H."/>
            <person name="Goldman G.H."/>
            <person name="Wortman J.R."/>
            <person name="Jiang B."/>
            <person name="Denning D.W."/>
            <person name="Nierman W.C."/>
        </authorList>
    </citation>
    <scope>NUCLEOTIDE SEQUENCE [LARGE SCALE GENOMIC DNA]</scope>
    <source>
        <strain evidence="9">ATCC 1007 / CBS 513.65 / DSM 816 / NCTC 3887 / NRRL 1</strain>
    </source>
</reference>
<dbReference type="GO" id="GO:0006298">
    <property type="term" value="P:mismatch repair"/>
    <property type="evidence" value="ECO:0007669"/>
    <property type="project" value="InterPro"/>
</dbReference>
<dbReference type="EMBL" id="DS027059">
    <property type="protein sequence ID" value="EAW08516.1"/>
    <property type="molecule type" value="Genomic_DNA"/>
</dbReference>
<dbReference type="InterPro" id="IPR036187">
    <property type="entry name" value="DNA_mismatch_repair_MutS_sf"/>
</dbReference>
<dbReference type="Pfam" id="PF05192">
    <property type="entry name" value="MutS_III"/>
    <property type="match status" value="1"/>
</dbReference>
<dbReference type="eggNOG" id="KOG0220">
    <property type="taxonomic scope" value="Eukaryota"/>
</dbReference>
<proteinExistence type="inferred from homology"/>
<evidence type="ECO:0000256" key="3">
    <source>
        <dbReference type="ARBA" id="ARBA00022840"/>
    </source>
</evidence>
<evidence type="ECO:0000256" key="6">
    <source>
        <dbReference type="SAM" id="MobiDB-lite"/>
    </source>
</evidence>
<dbReference type="InterPro" id="IPR000432">
    <property type="entry name" value="DNA_mismatch_repair_MutS_C"/>
</dbReference>
<dbReference type="InterPro" id="IPR036678">
    <property type="entry name" value="MutS_con_dom_sf"/>
</dbReference>
<dbReference type="OrthoDB" id="276261at2759"/>
<dbReference type="PROSITE" id="PS00486">
    <property type="entry name" value="DNA_MISMATCH_REPAIR_2"/>
    <property type="match status" value="1"/>
</dbReference>
<keyword evidence="9" id="KW-1185">Reference proteome</keyword>
<evidence type="ECO:0000256" key="2">
    <source>
        <dbReference type="ARBA" id="ARBA00022741"/>
    </source>
</evidence>
<gene>
    <name evidence="8" type="ORF">ACLA_032510</name>
</gene>
<feature type="region of interest" description="Disordered" evidence="6">
    <location>
        <begin position="852"/>
        <end position="887"/>
    </location>
</feature>
<dbReference type="RefSeq" id="XP_001269942.1">
    <property type="nucleotide sequence ID" value="XM_001269941.1"/>
</dbReference>
<dbReference type="STRING" id="344612.A1CS95"/>
<dbReference type="InterPro" id="IPR011184">
    <property type="entry name" value="DNA_mismatch_repair_Msh2"/>
</dbReference>
<evidence type="ECO:0000259" key="7">
    <source>
        <dbReference type="PROSITE" id="PS00486"/>
    </source>
</evidence>
<keyword evidence="4" id="KW-0238">DNA-binding</keyword>
<evidence type="ECO:0000313" key="9">
    <source>
        <dbReference type="Proteomes" id="UP000006701"/>
    </source>
</evidence>
<sequence>MTTALSRVPSLGGPSPFTPFTSISRQGTERPRTARPATTATSIAFQDIVCAVSESRGVSSTVGLAFVNLSTAEVVLCQICDSQTYAKTVTKITVFEPTEILFMGTAKESKLFYIIQENIPDTTFTILDRRYWSEKLGHEYVDRLAFPQDIEIIKTALGGNYFAACCFAAVLKYVELELDQTFTSHSLRIRFEPSQGSMSIDLPTITSLELIQNLQNAKSKDSLFGLLNETLTPMGARLLRANILQPSTEESKLLARYDAVEDLSTKEDMFVSIRQALKGFIDADKVLTSVRQLILVPTKHTFLYVEQSVNNVIMLKTYVSSIRSVYKALTAAQSSLLMTVREVIVHSTVAPVEELIEQTLNEHVTYQSKPLDLRNQRIYCVRAGVNSLLDVARQTYKEANVDAADLVSKLSESHNLDLDLRFDSARQYYIGIPITEMESLPEVFINVYRKKNRIECQTLDLVKLNQKIIDAHNEVISMSDQTIQSLINEVCKEISGLFRVSEAIAMLDMLAAFAQLATCSEYIRPELTDVLAIKSGRHPIREKIHTRKFIPNDAYATKQSRFQIITGSNMSGKSTYIRSLALMTIMSQIGCFIPAEYASFTVIHQLFARVSTSDDLEANVSTFAAEMREMACILRNIEPRSMVIVDELGRGTSTTDGLAITIAIAESPVESHALVWFVTHFRDLALIMAERSGVVSLHLAAEISPDASQMVMLYKIAEGPDTTQFYGLAVARLVDLPPGVLETAQRVSENLNELAKRRHSKSRTQMLSRKRNLMLALREQLIHARDGTLEGEELRKWLKRLQDTFALRMASLEEETAAISDDEIDMEEADELQQKALAPSRETSADAFVNRSQASLVASSPPEASMDSSSSEVAVMGTEQENDFEHE</sequence>
<keyword evidence="2" id="KW-0547">Nucleotide-binding</keyword>
<dbReference type="InterPro" id="IPR007696">
    <property type="entry name" value="DNA_mismatch_repair_MutS_core"/>
</dbReference>
<dbReference type="SMART" id="SM00533">
    <property type="entry name" value="MUTSd"/>
    <property type="match status" value="1"/>
</dbReference>
<dbReference type="PIRSF" id="PIRSF005813">
    <property type="entry name" value="MSH2"/>
    <property type="match status" value="1"/>
</dbReference>
<dbReference type="SUPFAM" id="SSF52540">
    <property type="entry name" value="P-loop containing nucleoside triphosphate hydrolases"/>
    <property type="match status" value="1"/>
</dbReference>
<dbReference type="PANTHER" id="PTHR11361">
    <property type="entry name" value="DNA MISMATCH REPAIR PROTEIN MUTS FAMILY MEMBER"/>
    <property type="match status" value="1"/>
</dbReference>
<feature type="region of interest" description="Disordered" evidence="6">
    <location>
        <begin position="1"/>
        <end position="37"/>
    </location>
</feature>
<dbReference type="Gene3D" id="3.40.50.300">
    <property type="entry name" value="P-loop containing nucleotide triphosphate hydrolases"/>
    <property type="match status" value="1"/>
</dbReference>
<dbReference type="VEuPathDB" id="FungiDB:ACLA_032510"/>